<name>A0ABT0XHB3_9BACI</name>
<keyword evidence="3 9" id="KW-0812">Transmembrane</keyword>
<gene>
    <name evidence="10" type="ORF">NDM98_07220</name>
</gene>
<keyword evidence="11" id="KW-1185">Reference proteome</keyword>
<evidence type="ECO:0000256" key="4">
    <source>
        <dbReference type="ARBA" id="ARBA00022989"/>
    </source>
</evidence>
<evidence type="ECO:0000256" key="9">
    <source>
        <dbReference type="SAM" id="Phobius"/>
    </source>
</evidence>
<dbReference type="RefSeq" id="WP_251605810.1">
    <property type="nucleotide sequence ID" value="NZ_JAMQJY010000001.1"/>
</dbReference>
<evidence type="ECO:0000256" key="6">
    <source>
        <dbReference type="ARBA" id="ARBA00023136"/>
    </source>
</evidence>
<organism evidence="10 11">
    <name type="scientific">Alkalicoccobacillus plakortidis</name>
    <dbReference type="NCBI Taxonomy" id="444060"/>
    <lineage>
        <taxon>Bacteria</taxon>
        <taxon>Bacillati</taxon>
        <taxon>Bacillota</taxon>
        <taxon>Bacilli</taxon>
        <taxon>Bacillales</taxon>
        <taxon>Bacillaceae</taxon>
        <taxon>Alkalicoccobacillus</taxon>
    </lineage>
</organism>
<comment type="subcellular location">
    <subcellularLocation>
        <location evidence="1">Cell membrane</location>
        <topology evidence="1">Single-pass membrane protein</topology>
    </subcellularLocation>
</comment>
<evidence type="ECO:0000256" key="8">
    <source>
        <dbReference type="ARBA" id="ARBA00023306"/>
    </source>
</evidence>
<accession>A0ABT0XHB3</accession>
<dbReference type="Pfam" id="PF06160">
    <property type="entry name" value="EzrA"/>
    <property type="match status" value="1"/>
</dbReference>
<evidence type="ECO:0000256" key="2">
    <source>
        <dbReference type="ARBA" id="ARBA00022618"/>
    </source>
</evidence>
<evidence type="ECO:0000256" key="7">
    <source>
        <dbReference type="ARBA" id="ARBA00023210"/>
    </source>
</evidence>
<keyword evidence="6 9" id="KW-0472">Membrane</keyword>
<keyword evidence="8" id="KW-0131">Cell cycle</keyword>
<feature type="transmembrane region" description="Helical" evidence="9">
    <location>
        <begin position="6"/>
        <end position="22"/>
    </location>
</feature>
<evidence type="ECO:0000256" key="3">
    <source>
        <dbReference type="ARBA" id="ARBA00022692"/>
    </source>
</evidence>
<proteinExistence type="predicted"/>
<dbReference type="EMBL" id="JAMQJY010000001">
    <property type="protein sequence ID" value="MCM2675296.1"/>
    <property type="molecule type" value="Genomic_DNA"/>
</dbReference>
<protein>
    <submittedName>
        <fullName evidence="10">Uncharacterized protein</fullName>
    </submittedName>
</protein>
<dbReference type="InterPro" id="IPR010379">
    <property type="entry name" value="EzrA"/>
</dbReference>
<keyword evidence="2" id="KW-0132">Cell division</keyword>
<comment type="caution">
    <text evidence="10">The sequence shown here is derived from an EMBL/GenBank/DDBJ whole genome shotgun (WGS) entry which is preliminary data.</text>
</comment>
<keyword evidence="5" id="KW-0175">Coiled coil</keyword>
<evidence type="ECO:0000256" key="1">
    <source>
        <dbReference type="ARBA" id="ARBA00004162"/>
    </source>
</evidence>
<keyword evidence="7" id="KW-0717">Septation</keyword>
<reference evidence="10" key="1">
    <citation type="submission" date="2022-06" db="EMBL/GenBank/DDBJ databases">
        <title>Alkalicoccobacillus porphyridii sp. nov., isolated from a marine red alga, Porphyridium purpureum and reclassification of Shouchella plakortidis and Shouchella gibsonii as Alkalicoccobacillus plakortidis comb. nov. and Alkalicoccobacillus gibsonii comb. nov.</title>
        <authorList>
            <person name="Kim K.H."/>
            <person name="Lee J.K."/>
            <person name="Han D.M."/>
            <person name="Baek J.H."/>
            <person name="Jeon C.O."/>
        </authorList>
    </citation>
    <scope>NUCLEOTIDE SEQUENCE</scope>
    <source>
        <strain evidence="10">DSM 19153</strain>
    </source>
</reference>
<sequence>MFYVILSILAIAIIAYIVGMYIRKNIYKDVDKLEEKKNGLSTRPIPEEIAKVKKLQMAWRNRREI</sequence>
<dbReference type="Proteomes" id="UP001203665">
    <property type="component" value="Unassembled WGS sequence"/>
</dbReference>
<keyword evidence="4 9" id="KW-1133">Transmembrane helix</keyword>
<evidence type="ECO:0000313" key="11">
    <source>
        <dbReference type="Proteomes" id="UP001203665"/>
    </source>
</evidence>
<evidence type="ECO:0000313" key="10">
    <source>
        <dbReference type="EMBL" id="MCM2675296.1"/>
    </source>
</evidence>
<evidence type="ECO:0000256" key="5">
    <source>
        <dbReference type="ARBA" id="ARBA00023054"/>
    </source>
</evidence>